<dbReference type="Pfam" id="PF02556">
    <property type="entry name" value="SecB"/>
    <property type="match status" value="1"/>
</dbReference>
<dbReference type="PANTHER" id="PTHR36918">
    <property type="match status" value="1"/>
</dbReference>
<proteinExistence type="inferred from homology"/>
<dbReference type="GO" id="GO:0015031">
    <property type="term" value="P:protein transport"/>
    <property type="evidence" value="ECO:0007669"/>
    <property type="project" value="UniProtKB-UniRule"/>
</dbReference>
<evidence type="ECO:0000256" key="2">
    <source>
        <dbReference type="ARBA" id="ARBA00022448"/>
    </source>
</evidence>
<name>A0A846MX88_9PROT</name>
<dbReference type="InterPro" id="IPR035958">
    <property type="entry name" value="SecB-like_sf"/>
</dbReference>
<dbReference type="NCBIfam" id="TIGR00809">
    <property type="entry name" value="secB"/>
    <property type="match status" value="1"/>
</dbReference>
<sequence>MADELPPDSAANGLDTDAPRVQVIGQFIKDLSFENPGIFAGQNARPQIELNVDLQARQVDTEVFEVELKLRVSAKNEERALFLLELVYGGLFQLHNIPDEVRQQVLLIEAPHVLFPFARRIVADVVRDGGMPPLMIEPIDFAALYRSKLAQMQQAPVAQA</sequence>
<keyword evidence="4 6" id="KW-0811">Translocation</keyword>
<protein>
    <recommendedName>
        <fullName evidence="6">Protein-export protein SecB</fullName>
    </recommendedName>
</protein>
<evidence type="ECO:0000256" key="6">
    <source>
        <dbReference type="HAMAP-Rule" id="MF_00821"/>
    </source>
</evidence>
<reference evidence="7 8" key="1">
    <citation type="submission" date="2020-03" db="EMBL/GenBank/DDBJ databases">
        <title>Genomic Encyclopedia of Type Strains, Phase IV (KMG-IV): sequencing the most valuable type-strain genomes for metagenomic binning, comparative biology and taxonomic classification.</title>
        <authorList>
            <person name="Goeker M."/>
        </authorList>
    </citation>
    <scope>NUCLEOTIDE SEQUENCE [LARGE SCALE GENOMIC DNA]</scope>
    <source>
        <strain evidence="7 8">DSM 19867</strain>
    </source>
</reference>
<gene>
    <name evidence="6" type="primary">secB</name>
    <name evidence="7" type="ORF">FHS83_001492</name>
</gene>
<dbReference type="EMBL" id="JAASRM010000001">
    <property type="protein sequence ID" value="NIK88174.1"/>
    <property type="molecule type" value="Genomic_DNA"/>
</dbReference>
<dbReference type="PANTHER" id="PTHR36918:SF1">
    <property type="entry name" value="PROTEIN-EXPORT PROTEIN SECB"/>
    <property type="match status" value="1"/>
</dbReference>
<dbReference type="RefSeq" id="WP_167082367.1">
    <property type="nucleotide sequence ID" value="NZ_BAAADC010000001.1"/>
</dbReference>
<evidence type="ECO:0000313" key="7">
    <source>
        <dbReference type="EMBL" id="NIK88174.1"/>
    </source>
</evidence>
<evidence type="ECO:0000256" key="1">
    <source>
        <dbReference type="ARBA" id="ARBA00009990"/>
    </source>
</evidence>
<keyword evidence="2 6" id="KW-0813">Transport</keyword>
<dbReference type="HAMAP" id="MF_00821">
    <property type="entry name" value="SecB"/>
    <property type="match status" value="1"/>
</dbReference>
<dbReference type="SUPFAM" id="SSF54611">
    <property type="entry name" value="SecB-like"/>
    <property type="match status" value="1"/>
</dbReference>
<comment type="subunit">
    <text evidence="6">Homotetramer, a dimer of dimers. One homotetramer interacts with 1 SecA dimer.</text>
</comment>
<dbReference type="GO" id="GO:0051082">
    <property type="term" value="F:unfolded protein binding"/>
    <property type="evidence" value="ECO:0007669"/>
    <property type="project" value="InterPro"/>
</dbReference>
<evidence type="ECO:0000256" key="4">
    <source>
        <dbReference type="ARBA" id="ARBA00023010"/>
    </source>
</evidence>
<keyword evidence="6" id="KW-0963">Cytoplasm</keyword>
<dbReference type="GO" id="GO:0005737">
    <property type="term" value="C:cytoplasm"/>
    <property type="evidence" value="ECO:0007669"/>
    <property type="project" value="UniProtKB-SubCell"/>
</dbReference>
<keyword evidence="5 6" id="KW-0143">Chaperone</keyword>
<keyword evidence="8" id="KW-1185">Reference proteome</keyword>
<dbReference type="GO" id="GO:0051262">
    <property type="term" value="P:protein tetramerization"/>
    <property type="evidence" value="ECO:0007669"/>
    <property type="project" value="InterPro"/>
</dbReference>
<keyword evidence="3 6" id="KW-0653">Protein transport</keyword>
<evidence type="ECO:0000256" key="5">
    <source>
        <dbReference type="ARBA" id="ARBA00023186"/>
    </source>
</evidence>
<comment type="similarity">
    <text evidence="1 6">Belongs to the SecB family.</text>
</comment>
<comment type="function">
    <text evidence="6">One of the proteins required for the normal export of preproteins out of the cell cytoplasm. It is a molecular chaperone that binds to a subset of precursor proteins, maintaining them in a translocation-competent state. It also specifically binds to its receptor SecA.</text>
</comment>
<dbReference type="InterPro" id="IPR003708">
    <property type="entry name" value="SecB"/>
</dbReference>
<dbReference type="AlphaFoldDB" id="A0A846MX88"/>
<accession>A0A846MX88</accession>
<dbReference type="NCBIfam" id="NF004392">
    <property type="entry name" value="PRK05751.1-3"/>
    <property type="match status" value="1"/>
</dbReference>
<evidence type="ECO:0000256" key="3">
    <source>
        <dbReference type="ARBA" id="ARBA00022927"/>
    </source>
</evidence>
<evidence type="ECO:0000313" key="8">
    <source>
        <dbReference type="Proteomes" id="UP000570514"/>
    </source>
</evidence>
<comment type="caution">
    <text evidence="7">The sequence shown here is derived from an EMBL/GenBank/DDBJ whole genome shotgun (WGS) entry which is preliminary data.</text>
</comment>
<dbReference type="PRINTS" id="PR01594">
    <property type="entry name" value="SECBCHAPRONE"/>
</dbReference>
<dbReference type="GO" id="GO:0006457">
    <property type="term" value="P:protein folding"/>
    <property type="evidence" value="ECO:0007669"/>
    <property type="project" value="UniProtKB-UniRule"/>
</dbReference>
<organism evidence="7 8">
    <name type="scientific">Rhizomicrobium palustre</name>
    <dbReference type="NCBI Taxonomy" id="189966"/>
    <lineage>
        <taxon>Bacteria</taxon>
        <taxon>Pseudomonadati</taxon>
        <taxon>Pseudomonadota</taxon>
        <taxon>Alphaproteobacteria</taxon>
        <taxon>Micropepsales</taxon>
        <taxon>Micropepsaceae</taxon>
        <taxon>Rhizomicrobium</taxon>
    </lineage>
</organism>
<comment type="subcellular location">
    <subcellularLocation>
        <location evidence="6">Cytoplasm</location>
    </subcellularLocation>
</comment>
<dbReference type="Proteomes" id="UP000570514">
    <property type="component" value="Unassembled WGS sequence"/>
</dbReference>
<dbReference type="Gene3D" id="3.10.420.10">
    <property type="entry name" value="SecB-like"/>
    <property type="match status" value="1"/>
</dbReference>